<dbReference type="PANTHER" id="PTHR33490:SF6">
    <property type="entry name" value="SLL1049 PROTEIN"/>
    <property type="match status" value="1"/>
</dbReference>
<evidence type="ECO:0000259" key="1">
    <source>
        <dbReference type="SMART" id="SM00460"/>
    </source>
</evidence>
<dbReference type="SUPFAM" id="SSF54001">
    <property type="entry name" value="Cysteine proteinases"/>
    <property type="match status" value="1"/>
</dbReference>
<dbReference type="EMBL" id="CP062310">
    <property type="protein sequence ID" value="QOJ78431.1"/>
    <property type="molecule type" value="Genomic_DNA"/>
</dbReference>
<protein>
    <submittedName>
        <fullName evidence="2">Transglutaminase domain-containing protein</fullName>
    </submittedName>
</protein>
<dbReference type="Proteomes" id="UP000594121">
    <property type="component" value="Chromosome"/>
</dbReference>
<dbReference type="Pfam" id="PF01841">
    <property type="entry name" value="Transglut_core"/>
    <property type="match status" value="1"/>
</dbReference>
<dbReference type="InParanoid" id="A0A7L9FFP9"/>
<dbReference type="PANTHER" id="PTHR33490">
    <property type="entry name" value="BLR5614 PROTEIN-RELATED"/>
    <property type="match status" value="1"/>
</dbReference>
<dbReference type="RefSeq" id="WP_192818403.1">
    <property type="nucleotide sequence ID" value="NZ_CP062310.1"/>
</dbReference>
<gene>
    <name evidence="2" type="ORF">IG193_06660</name>
</gene>
<dbReference type="AlphaFoldDB" id="A0A7L9FFP9"/>
<evidence type="ECO:0000313" key="2">
    <source>
        <dbReference type="EMBL" id="QOJ78431.1"/>
    </source>
</evidence>
<keyword evidence="3" id="KW-1185">Reference proteome</keyword>
<dbReference type="InterPro" id="IPR002931">
    <property type="entry name" value="Transglutaminase-like"/>
</dbReference>
<dbReference type="SMART" id="SM00460">
    <property type="entry name" value="TGc"/>
    <property type="match status" value="1"/>
</dbReference>
<proteinExistence type="predicted"/>
<name>A0A7L9FFP9_9CREN</name>
<feature type="domain" description="Transglutaminase-like" evidence="1">
    <location>
        <begin position="199"/>
        <end position="280"/>
    </location>
</feature>
<dbReference type="InterPro" id="IPR038765">
    <property type="entry name" value="Papain-like_cys_pep_sf"/>
</dbReference>
<dbReference type="Gene3D" id="3.10.620.30">
    <property type="match status" value="1"/>
</dbReference>
<dbReference type="GeneID" id="59149562"/>
<accession>A0A7L9FFP9</accession>
<sequence>MEKSLGVAVLLILLAAVLQLPAVGSSRGVNTGVQVAYTVNGRFLLVNNNNVTVNDYVYISVPQNTSFQKSFIVKIEPTPIRLLRDEDGNTFAVALITASPRQKVWVNVTYKVIVTSYTIDEAQSRGLWPTGEILRRYTRSTRYWNIYNVTLVKIAYDTAYTDTPLQTVKKLASWVVSRVRYTVNLGRSGSDHALVYTGRGYAIVGDCVEVADVFITMARSLGVPARAAYGFLLRSYSEHMWLNMSTVESEGDAILEHWGGHMWPQAYIDPYGWIDVDMLDGMAPNVGQFSARHVIFGFEETKYYGSSLTSSCIPSYMTLSYIEYWFNGEIT</sequence>
<organism evidence="2 3">
    <name type="scientific">Infirmifilum lucidum</name>
    <dbReference type="NCBI Taxonomy" id="2776706"/>
    <lineage>
        <taxon>Archaea</taxon>
        <taxon>Thermoproteota</taxon>
        <taxon>Thermoprotei</taxon>
        <taxon>Thermofilales</taxon>
        <taxon>Thermofilaceae</taxon>
        <taxon>Infirmifilum</taxon>
    </lineage>
</organism>
<evidence type="ECO:0000313" key="3">
    <source>
        <dbReference type="Proteomes" id="UP000594121"/>
    </source>
</evidence>
<dbReference type="KEGG" id="thel:IG193_06660"/>
<reference evidence="2 3" key="1">
    <citation type="submission" date="2020-10" db="EMBL/GenBank/DDBJ databases">
        <title>Thermofilum lucidum 3507LT sp. nov. a novel member of Thermofilaceae family isolated from Chile hot spring, and proposal of description order Thermofilales.</title>
        <authorList>
            <person name="Zayulina K.S."/>
            <person name="Elcheninov A.G."/>
            <person name="Toshchakov S.V."/>
            <person name="Kublanov I.V."/>
        </authorList>
    </citation>
    <scope>NUCLEOTIDE SEQUENCE [LARGE SCALE GENOMIC DNA]</scope>
    <source>
        <strain evidence="2 3">3507LT</strain>
    </source>
</reference>